<keyword evidence="7" id="KW-1185">Reference proteome</keyword>
<dbReference type="InterPro" id="IPR036271">
    <property type="entry name" value="Tet_transcr_reg_TetR-rel_C_sf"/>
</dbReference>
<keyword evidence="1" id="KW-0805">Transcription regulation</keyword>
<evidence type="ECO:0000259" key="5">
    <source>
        <dbReference type="PROSITE" id="PS50977"/>
    </source>
</evidence>
<evidence type="ECO:0000313" key="6">
    <source>
        <dbReference type="EMBL" id="MFD2419727.1"/>
    </source>
</evidence>
<dbReference type="PANTHER" id="PTHR30055">
    <property type="entry name" value="HTH-TYPE TRANSCRIPTIONAL REGULATOR RUTR"/>
    <property type="match status" value="1"/>
</dbReference>
<sequence length="193" mass="20886">MRTDASRNRARIVAAARELYAEKGPEVTMRAIARRAGLGMATLYRHFPAREALVVAAFEHELADCDRLSEEALADPDPWRALSGVVEHVVRTQAGNRAITAFGAAFRDAADEVRERAMGNISELVRRAQERGDLRADFSLSDLALLVQASDSLTATSPAAARRLVAYLLQSFSARTAPLPAPEPVSLLGADFA</sequence>
<dbReference type="Pfam" id="PF00440">
    <property type="entry name" value="TetR_N"/>
    <property type="match status" value="1"/>
</dbReference>
<dbReference type="InterPro" id="IPR001647">
    <property type="entry name" value="HTH_TetR"/>
</dbReference>
<dbReference type="Proteomes" id="UP001597417">
    <property type="component" value="Unassembled WGS sequence"/>
</dbReference>
<dbReference type="EMBL" id="JBHUKR010000013">
    <property type="protein sequence ID" value="MFD2419727.1"/>
    <property type="molecule type" value="Genomic_DNA"/>
</dbReference>
<evidence type="ECO:0000313" key="7">
    <source>
        <dbReference type="Proteomes" id="UP001597417"/>
    </source>
</evidence>
<keyword evidence="2 4" id="KW-0238">DNA-binding</keyword>
<protein>
    <submittedName>
        <fullName evidence="6">TetR/AcrR family transcriptional regulator</fullName>
    </submittedName>
</protein>
<feature type="DNA-binding region" description="H-T-H motif" evidence="4">
    <location>
        <begin position="28"/>
        <end position="47"/>
    </location>
</feature>
<dbReference type="InterPro" id="IPR049445">
    <property type="entry name" value="TetR_SbtR-like_C"/>
</dbReference>
<dbReference type="SUPFAM" id="SSF46689">
    <property type="entry name" value="Homeodomain-like"/>
    <property type="match status" value="1"/>
</dbReference>
<dbReference type="Pfam" id="PF21597">
    <property type="entry name" value="TetR_C_43"/>
    <property type="match status" value="1"/>
</dbReference>
<evidence type="ECO:0000256" key="2">
    <source>
        <dbReference type="ARBA" id="ARBA00023125"/>
    </source>
</evidence>
<accession>A0ABW5FYR5</accession>
<reference evidence="7" key="1">
    <citation type="journal article" date="2019" name="Int. J. Syst. Evol. Microbiol.">
        <title>The Global Catalogue of Microorganisms (GCM) 10K type strain sequencing project: providing services to taxonomists for standard genome sequencing and annotation.</title>
        <authorList>
            <consortium name="The Broad Institute Genomics Platform"/>
            <consortium name="The Broad Institute Genome Sequencing Center for Infectious Disease"/>
            <person name="Wu L."/>
            <person name="Ma J."/>
        </authorList>
    </citation>
    <scope>NUCLEOTIDE SEQUENCE [LARGE SCALE GENOMIC DNA]</scope>
    <source>
        <strain evidence="7">CGMCC 4.7645</strain>
    </source>
</reference>
<evidence type="ECO:0000256" key="3">
    <source>
        <dbReference type="ARBA" id="ARBA00023163"/>
    </source>
</evidence>
<feature type="domain" description="HTH tetR-type" evidence="5">
    <location>
        <begin position="6"/>
        <end position="65"/>
    </location>
</feature>
<comment type="caution">
    <text evidence="6">The sequence shown here is derived from an EMBL/GenBank/DDBJ whole genome shotgun (WGS) entry which is preliminary data.</text>
</comment>
<dbReference type="SUPFAM" id="SSF48498">
    <property type="entry name" value="Tetracyclin repressor-like, C-terminal domain"/>
    <property type="match status" value="1"/>
</dbReference>
<organism evidence="6 7">
    <name type="scientific">Amycolatopsis pigmentata</name>
    <dbReference type="NCBI Taxonomy" id="450801"/>
    <lineage>
        <taxon>Bacteria</taxon>
        <taxon>Bacillati</taxon>
        <taxon>Actinomycetota</taxon>
        <taxon>Actinomycetes</taxon>
        <taxon>Pseudonocardiales</taxon>
        <taxon>Pseudonocardiaceae</taxon>
        <taxon>Amycolatopsis</taxon>
    </lineage>
</organism>
<dbReference type="PROSITE" id="PS50977">
    <property type="entry name" value="HTH_TETR_2"/>
    <property type="match status" value="1"/>
</dbReference>
<dbReference type="RefSeq" id="WP_378267757.1">
    <property type="nucleotide sequence ID" value="NZ_JBHUKR010000013.1"/>
</dbReference>
<dbReference type="Gene3D" id="1.10.357.10">
    <property type="entry name" value="Tetracycline Repressor, domain 2"/>
    <property type="match status" value="1"/>
</dbReference>
<evidence type="ECO:0000256" key="4">
    <source>
        <dbReference type="PROSITE-ProRule" id="PRU00335"/>
    </source>
</evidence>
<dbReference type="InterPro" id="IPR009057">
    <property type="entry name" value="Homeodomain-like_sf"/>
</dbReference>
<dbReference type="PANTHER" id="PTHR30055:SF234">
    <property type="entry name" value="HTH-TYPE TRANSCRIPTIONAL REGULATOR BETI"/>
    <property type="match status" value="1"/>
</dbReference>
<dbReference type="InterPro" id="IPR050109">
    <property type="entry name" value="HTH-type_TetR-like_transc_reg"/>
</dbReference>
<evidence type="ECO:0000256" key="1">
    <source>
        <dbReference type="ARBA" id="ARBA00023015"/>
    </source>
</evidence>
<dbReference type="PRINTS" id="PR00455">
    <property type="entry name" value="HTHTETR"/>
</dbReference>
<proteinExistence type="predicted"/>
<keyword evidence="3" id="KW-0804">Transcription</keyword>
<name>A0ABW5FYR5_9PSEU</name>
<gene>
    <name evidence="6" type="ORF">ACFSXZ_25690</name>
</gene>